<comment type="caution">
    <text evidence="1">The sequence shown here is derived from an EMBL/GenBank/DDBJ whole genome shotgun (WGS) entry which is preliminary data.</text>
</comment>
<name>X6MPY9_RETFI</name>
<keyword evidence="2" id="KW-1185">Reference proteome</keyword>
<feature type="non-terminal residue" evidence="1">
    <location>
        <position position="209"/>
    </location>
</feature>
<evidence type="ECO:0000313" key="1">
    <source>
        <dbReference type="EMBL" id="ETO15884.1"/>
    </source>
</evidence>
<proteinExistence type="predicted"/>
<evidence type="ECO:0000313" key="2">
    <source>
        <dbReference type="Proteomes" id="UP000023152"/>
    </source>
</evidence>
<organism evidence="1 2">
    <name type="scientific">Reticulomyxa filosa</name>
    <dbReference type="NCBI Taxonomy" id="46433"/>
    <lineage>
        <taxon>Eukaryota</taxon>
        <taxon>Sar</taxon>
        <taxon>Rhizaria</taxon>
        <taxon>Retaria</taxon>
        <taxon>Foraminifera</taxon>
        <taxon>Monothalamids</taxon>
        <taxon>Reticulomyxidae</taxon>
        <taxon>Reticulomyxa</taxon>
    </lineage>
</organism>
<gene>
    <name evidence="1" type="ORF">RFI_21480</name>
</gene>
<sequence>REKSIKRKKKNLEMRISALLKEKVVLYNDDINFFCGAGQLALQPNDSNANNKILYRRQMSSILCLNIKYLCCDESRRRELLSLILEIEILSASRHYKDWSYSSNWTKRKHNIKTTIFIPKSICETVSFGVSYASSYFAQRKAVSNAVSAQKREAIQIESLQNTTNFSGRAVKTTVRARKTTMEGETVWQKETFSVKEKINLLFTWKYHR</sequence>
<feature type="non-terminal residue" evidence="1">
    <location>
        <position position="1"/>
    </location>
</feature>
<reference evidence="1 2" key="1">
    <citation type="journal article" date="2013" name="Curr. Biol.">
        <title>The Genome of the Foraminiferan Reticulomyxa filosa.</title>
        <authorList>
            <person name="Glockner G."/>
            <person name="Hulsmann N."/>
            <person name="Schleicher M."/>
            <person name="Noegel A.A."/>
            <person name="Eichinger L."/>
            <person name="Gallinger C."/>
            <person name="Pawlowski J."/>
            <person name="Sierra R."/>
            <person name="Euteneuer U."/>
            <person name="Pillet L."/>
            <person name="Moustafa A."/>
            <person name="Platzer M."/>
            <person name="Groth M."/>
            <person name="Szafranski K."/>
            <person name="Schliwa M."/>
        </authorList>
    </citation>
    <scope>NUCLEOTIDE SEQUENCE [LARGE SCALE GENOMIC DNA]</scope>
</reference>
<protein>
    <submittedName>
        <fullName evidence="1">Uncharacterized protein</fullName>
    </submittedName>
</protein>
<dbReference type="Proteomes" id="UP000023152">
    <property type="component" value="Unassembled WGS sequence"/>
</dbReference>
<dbReference type="AlphaFoldDB" id="X6MPY9"/>
<accession>X6MPY9</accession>
<dbReference type="EMBL" id="ASPP01018724">
    <property type="protein sequence ID" value="ETO15884.1"/>
    <property type="molecule type" value="Genomic_DNA"/>
</dbReference>